<evidence type="ECO:0000313" key="1">
    <source>
        <dbReference type="EMBL" id="VVU95080.1"/>
    </source>
</evidence>
<dbReference type="NCBIfam" id="TIGR02167">
    <property type="entry name" value="Liste_lipo_26"/>
    <property type="match status" value="20"/>
</dbReference>
<organism evidence="1">
    <name type="scientific">seawater metagenome</name>
    <dbReference type="NCBI Taxonomy" id="1561972"/>
    <lineage>
        <taxon>unclassified sequences</taxon>
        <taxon>metagenomes</taxon>
        <taxon>ecological metagenomes</taxon>
    </lineage>
</organism>
<dbReference type="EMBL" id="CABVLZ010000003">
    <property type="protein sequence ID" value="VVU95080.1"/>
    <property type="molecule type" value="Genomic_DNA"/>
</dbReference>
<accession>A0A5E8CMC9</accession>
<sequence>MTNKRNKNILKLTMLVGLLKTQVNNSRFLDFLKIKELEFEEYKFIEYKTLHEDLFNAISKEVSRYSSSDIYNFDKGTNYELFYNNMFDKELKEFNWKDDNEEINEKIHFKIKTILNYFYHFQFDKKKNWEVKSIDTSNKIIRIDHKIKMEINKDEIDVTIFLINCGVNLKEYGLKPNDDPNCGTDESKEFIKSKMNKNFSLELHFKLSKYLKVKKRFLYLFNQSNLSDQEVYDNIDNLIVGSKIIKELYDQIKETKDTEVPEVPNNPIVPTKTTKECQTVLVLDDTNIREFVNKWLAGNENMCHISKWDVSQVTDMLELFAEKADFNDDISEWDVSSVTNMSGMFHKATSFNGDISSWDVSSVTNMESMFNEATSLSAENKCKIYNSWSNNQLFNEQYLSWNTEECKDSSGPSYKFDNKTLRVAVKEWLEDPSKAKEEYGDISSWDVSRVTNMSELFKNATNFNGDISSWDVSSVTKMVGMFYKAYDFNQELSSWDVSSVIDMTRMFQGAYDFNQELSSWDVSSVNNMSYMFANATSFNQDLNSWDVSSVTNMSSMFYRATSFNGNLSSWDVSIVTNMNLMFYQATSFNDDISSWDVSKVKNMSNMFNEATSLSAENKCKIYKSWSNNQLFNEQYVSWNTEECKKSTLFTNETLKKAVGEWLKDPSKAKEKYGDISSWDVGSVTNMTGMFFRAINFNQDISSWDVSSVTNMYGMFYKADSFNGNISSWDVSSVTNMYGMFAGATSFNQDISSWKVSQVTNMGGMFARATSLSAENKCKIYKSWSNNQLFNEQHLSWNTEECKDSSGPSYKFYNKTLRVAVIKWLKKPSKAKEEYGDISSWDVSQVTDMSGLFADKADFNDDISEWDVGKVTNMYLMFRGATSFDQDLNSWDVSSVGNMQAMFARATSFDQDLNSWNVSSVTDMGGMFYMADSFNQDISSWDVSSVTNMYNMFYKADSFNGNISSWDVSSVTNMYGMFAWATDFNGDISSWDVGSVTNMTGMFFRAINFNQDISSWDVSNAKIMTRMFYQANSFNQDISSWDVSSVTNMNNMFFRAKSFNQDISSWDVSNVQNMRDMFKNTPLSDKNKCAIYKKWQINGKFTSQYASWNTGCKK</sequence>
<dbReference type="AlphaFoldDB" id="A0A5E8CMC9"/>
<protein>
    <recommendedName>
        <fullName evidence="2">Bacterial surface protein 26-residue repeat</fullName>
    </recommendedName>
</protein>
<dbReference type="InterPro" id="IPR005046">
    <property type="entry name" value="DUF285"/>
</dbReference>
<evidence type="ECO:0008006" key="2">
    <source>
        <dbReference type="Google" id="ProtNLM"/>
    </source>
</evidence>
<reference evidence="1" key="1">
    <citation type="submission" date="2019-09" db="EMBL/GenBank/DDBJ databases">
        <authorList>
            <person name="Needham M D."/>
        </authorList>
    </citation>
    <scope>NUCLEOTIDE SEQUENCE</scope>
</reference>
<dbReference type="InterPro" id="IPR011889">
    <property type="entry name" value="Liste_lipo_26"/>
</dbReference>
<dbReference type="Pfam" id="PF03382">
    <property type="entry name" value="DUF285"/>
    <property type="match status" value="5"/>
</dbReference>
<gene>
    <name evidence="1" type="ORF">CPAV1605_805</name>
</gene>
<proteinExistence type="predicted"/>
<name>A0A5E8CMC9_9ZZZZ</name>